<dbReference type="SUPFAM" id="SSF50998">
    <property type="entry name" value="Quinoprotein alcohol dehydrogenase-like"/>
    <property type="match status" value="1"/>
</dbReference>
<gene>
    <name evidence="2" type="ORF">ACFQ16_05960</name>
</gene>
<protein>
    <submittedName>
        <fullName evidence="2">Uncharacterized protein</fullName>
    </submittedName>
</protein>
<organism evidence="2 3">
    <name type="scientific">Saccharopolyspora rosea</name>
    <dbReference type="NCBI Taxonomy" id="524884"/>
    <lineage>
        <taxon>Bacteria</taxon>
        <taxon>Bacillati</taxon>
        <taxon>Actinomycetota</taxon>
        <taxon>Actinomycetes</taxon>
        <taxon>Pseudonocardiales</taxon>
        <taxon>Pseudonocardiaceae</taxon>
        <taxon>Saccharopolyspora</taxon>
    </lineage>
</organism>
<proteinExistence type="predicted"/>
<dbReference type="Gene3D" id="2.130.10.10">
    <property type="entry name" value="YVTN repeat-like/Quinoprotein amine dehydrogenase"/>
    <property type="match status" value="1"/>
</dbReference>
<comment type="caution">
    <text evidence="2">The sequence shown here is derived from an EMBL/GenBank/DDBJ whole genome shotgun (WGS) entry which is preliminary data.</text>
</comment>
<keyword evidence="1" id="KW-0472">Membrane</keyword>
<name>A0ABW3FNP1_9PSEU</name>
<evidence type="ECO:0000256" key="1">
    <source>
        <dbReference type="SAM" id="Phobius"/>
    </source>
</evidence>
<keyword evidence="1" id="KW-0812">Transmembrane</keyword>
<reference evidence="3" key="1">
    <citation type="journal article" date="2019" name="Int. J. Syst. Evol. Microbiol.">
        <title>The Global Catalogue of Microorganisms (GCM) 10K type strain sequencing project: providing services to taxonomists for standard genome sequencing and annotation.</title>
        <authorList>
            <consortium name="The Broad Institute Genomics Platform"/>
            <consortium name="The Broad Institute Genome Sequencing Center for Infectious Disease"/>
            <person name="Wu L."/>
            <person name="Ma J."/>
        </authorList>
    </citation>
    <scope>NUCLEOTIDE SEQUENCE [LARGE SCALE GENOMIC DNA]</scope>
    <source>
        <strain evidence="3">CCUG 56401</strain>
    </source>
</reference>
<dbReference type="Proteomes" id="UP001597018">
    <property type="component" value="Unassembled WGS sequence"/>
</dbReference>
<accession>A0ABW3FNP1</accession>
<evidence type="ECO:0000313" key="2">
    <source>
        <dbReference type="EMBL" id="MFD0919282.1"/>
    </source>
</evidence>
<sequence>MVRPERRTKADVAAAVVLVAAVIAGSAVVWFNSDARATVSQTAPRPLPEQPPAVAVPPTLTEAWRAPSPATPVPVVAGPAVVTGAGSEVVGRDPVTGQPSWSYSRDIPLCTVGSEWNRALAVYRKSHNCSEVTSLRGATGVRGPQRNSDAEFGTRLLSDGTYVTATGRRTFESWRSDMVLTEQYGIPVDLKNPDNNIERPDCTYSSVAVGEARIGVIEKCPGTTLGDRVTMLKTHPKDYEKSEQVFSTGLGSTQTSVVAVNEKRVAVLVRDRSEVLVYNTGGSIAARYPVHLGPADLHGNVQVEPTRTGSHVYWHTGADTLALDPTTLTPQWTVPDALGPGIDFGGRVLVPVRDGLAVLDPATGARERVIPVDRHGYPGPVQLGAAGSTLLEQRGDTLVALR</sequence>
<dbReference type="RefSeq" id="WP_345600827.1">
    <property type="nucleotide sequence ID" value="NZ_BAABLT010000019.1"/>
</dbReference>
<keyword evidence="1" id="KW-1133">Transmembrane helix</keyword>
<keyword evidence="3" id="KW-1185">Reference proteome</keyword>
<dbReference type="InterPro" id="IPR011047">
    <property type="entry name" value="Quinoprotein_ADH-like_sf"/>
</dbReference>
<feature type="transmembrane region" description="Helical" evidence="1">
    <location>
        <begin position="12"/>
        <end position="31"/>
    </location>
</feature>
<dbReference type="EMBL" id="JBHTIW010000002">
    <property type="protein sequence ID" value="MFD0919282.1"/>
    <property type="molecule type" value="Genomic_DNA"/>
</dbReference>
<evidence type="ECO:0000313" key="3">
    <source>
        <dbReference type="Proteomes" id="UP001597018"/>
    </source>
</evidence>
<dbReference type="InterPro" id="IPR015943">
    <property type="entry name" value="WD40/YVTN_repeat-like_dom_sf"/>
</dbReference>